<feature type="compositionally biased region" description="Basic and acidic residues" evidence="1">
    <location>
        <begin position="349"/>
        <end position="371"/>
    </location>
</feature>
<sequence>MLSSPPPPSPTLSYFQRDLFAPSTPIPTQSCCPSAVVLQIQTAVLIPDYNRFYDEPPSNFDPHYIPIADGSLVTPVFANDLAYAYRLLLLLGLLAMLFFSNLVASVSHLGRARTCSKMLFRTLVISQFLAFASVMPVIFSFFLDSVDCTAVLISTHAAGFLSLTLLMSGIYGVKVYKCLENSVFVLVVLVLSSCAITAVAVLDLTRVKGIHRISGSCTRANSWSLTSLYLLLQFAQSLFICLCFLYAVWKSRNSPVARGRMSIRLSMDESTPQDQQDLNEVHSGRRGWWDYVPTREPTPPSPHPDGFSIIRSLQAVFSRLFYNRSNAVPLERGHSVVGRHSGPDYPHLSQDRTSDRSNSKSRDLPPVDTKGRLSPAPSSSSRFSRYIPRMELFRNVCYTAIITACHVLVAILSIVGLNFTSGLPVTGWISLNWAVASILTVHSFGRVVRRHERDHYIQLVANWCGGRAGYERSRERTVTRHKSPYRRLRGVMGGESVDQDNPFDETRALTQSCLSWDSRFSHISRSPSSPSEASSIVRSPSSQMLPVSIPSPTAQFPTASRRTTQSSL</sequence>
<feature type="compositionally biased region" description="Polar residues" evidence="1">
    <location>
        <begin position="550"/>
        <end position="568"/>
    </location>
</feature>
<feature type="transmembrane region" description="Helical" evidence="2">
    <location>
        <begin position="183"/>
        <end position="202"/>
    </location>
</feature>
<dbReference type="Proteomes" id="UP000297245">
    <property type="component" value="Unassembled WGS sequence"/>
</dbReference>
<keyword evidence="2" id="KW-0812">Transmembrane</keyword>
<keyword evidence="2" id="KW-0472">Membrane</keyword>
<feature type="region of interest" description="Disordered" evidence="1">
    <location>
        <begin position="333"/>
        <end position="381"/>
    </location>
</feature>
<evidence type="ECO:0000256" key="2">
    <source>
        <dbReference type="SAM" id="Phobius"/>
    </source>
</evidence>
<protein>
    <submittedName>
        <fullName evidence="3">Uncharacterized protein</fullName>
    </submittedName>
</protein>
<feature type="transmembrane region" description="Helical" evidence="2">
    <location>
        <begin position="83"/>
        <end position="106"/>
    </location>
</feature>
<name>A0A4S8LQT2_DENBC</name>
<feature type="transmembrane region" description="Helical" evidence="2">
    <location>
        <begin position="118"/>
        <end position="143"/>
    </location>
</feature>
<feature type="region of interest" description="Disordered" evidence="1">
    <location>
        <begin position="522"/>
        <end position="568"/>
    </location>
</feature>
<feature type="transmembrane region" description="Helical" evidence="2">
    <location>
        <begin position="392"/>
        <end position="419"/>
    </location>
</feature>
<dbReference type="OrthoDB" id="3267487at2759"/>
<proteinExistence type="predicted"/>
<feature type="transmembrane region" description="Helical" evidence="2">
    <location>
        <begin position="425"/>
        <end position="445"/>
    </location>
</feature>
<gene>
    <name evidence="3" type="ORF">K435DRAFT_224676</name>
</gene>
<feature type="compositionally biased region" description="Low complexity" evidence="1">
    <location>
        <begin position="372"/>
        <end position="381"/>
    </location>
</feature>
<evidence type="ECO:0000313" key="4">
    <source>
        <dbReference type="Proteomes" id="UP000297245"/>
    </source>
</evidence>
<feature type="transmembrane region" description="Helical" evidence="2">
    <location>
        <begin position="228"/>
        <end position="249"/>
    </location>
</feature>
<dbReference type="EMBL" id="ML179298">
    <property type="protein sequence ID" value="THU91757.1"/>
    <property type="molecule type" value="Genomic_DNA"/>
</dbReference>
<dbReference type="AlphaFoldDB" id="A0A4S8LQT2"/>
<feature type="compositionally biased region" description="Low complexity" evidence="1">
    <location>
        <begin position="522"/>
        <end position="542"/>
    </location>
</feature>
<organism evidence="3 4">
    <name type="scientific">Dendrothele bispora (strain CBS 962.96)</name>
    <dbReference type="NCBI Taxonomy" id="1314807"/>
    <lineage>
        <taxon>Eukaryota</taxon>
        <taxon>Fungi</taxon>
        <taxon>Dikarya</taxon>
        <taxon>Basidiomycota</taxon>
        <taxon>Agaricomycotina</taxon>
        <taxon>Agaricomycetes</taxon>
        <taxon>Agaricomycetidae</taxon>
        <taxon>Agaricales</taxon>
        <taxon>Agaricales incertae sedis</taxon>
        <taxon>Dendrothele</taxon>
    </lineage>
</organism>
<feature type="transmembrane region" description="Helical" evidence="2">
    <location>
        <begin position="149"/>
        <end position="171"/>
    </location>
</feature>
<evidence type="ECO:0000256" key="1">
    <source>
        <dbReference type="SAM" id="MobiDB-lite"/>
    </source>
</evidence>
<keyword evidence="2" id="KW-1133">Transmembrane helix</keyword>
<keyword evidence="4" id="KW-1185">Reference proteome</keyword>
<reference evidence="3 4" key="1">
    <citation type="journal article" date="2019" name="Nat. Ecol. Evol.">
        <title>Megaphylogeny resolves global patterns of mushroom evolution.</title>
        <authorList>
            <person name="Varga T."/>
            <person name="Krizsan K."/>
            <person name="Foldi C."/>
            <person name="Dima B."/>
            <person name="Sanchez-Garcia M."/>
            <person name="Sanchez-Ramirez S."/>
            <person name="Szollosi G.J."/>
            <person name="Szarkandi J.G."/>
            <person name="Papp V."/>
            <person name="Albert L."/>
            <person name="Andreopoulos W."/>
            <person name="Angelini C."/>
            <person name="Antonin V."/>
            <person name="Barry K.W."/>
            <person name="Bougher N.L."/>
            <person name="Buchanan P."/>
            <person name="Buyck B."/>
            <person name="Bense V."/>
            <person name="Catcheside P."/>
            <person name="Chovatia M."/>
            <person name="Cooper J."/>
            <person name="Damon W."/>
            <person name="Desjardin D."/>
            <person name="Finy P."/>
            <person name="Geml J."/>
            <person name="Haridas S."/>
            <person name="Hughes K."/>
            <person name="Justo A."/>
            <person name="Karasinski D."/>
            <person name="Kautmanova I."/>
            <person name="Kiss B."/>
            <person name="Kocsube S."/>
            <person name="Kotiranta H."/>
            <person name="LaButti K.M."/>
            <person name="Lechner B.E."/>
            <person name="Liimatainen K."/>
            <person name="Lipzen A."/>
            <person name="Lukacs Z."/>
            <person name="Mihaltcheva S."/>
            <person name="Morgado L.N."/>
            <person name="Niskanen T."/>
            <person name="Noordeloos M.E."/>
            <person name="Ohm R.A."/>
            <person name="Ortiz-Santana B."/>
            <person name="Ovrebo C."/>
            <person name="Racz N."/>
            <person name="Riley R."/>
            <person name="Savchenko A."/>
            <person name="Shiryaev A."/>
            <person name="Soop K."/>
            <person name="Spirin V."/>
            <person name="Szebenyi C."/>
            <person name="Tomsovsky M."/>
            <person name="Tulloss R.E."/>
            <person name="Uehling J."/>
            <person name="Grigoriev I.V."/>
            <person name="Vagvolgyi C."/>
            <person name="Papp T."/>
            <person name="Martin F.M."/>
            <person name="Miettinen O."/>
            <person name="Hibbett D.S."/>
            <person name="Nagy L.G."/>
        </authorList>
    </citation>
    <scope>NUCLEOTIDE SEQUENCE [LARGE SCALE GENOMIC DNA]</scope>
    <source>
        <strain evidence="3 4">CBS 962.96</strain>
    </source>
</reference>
<accession>A0A4S8LQT2</accession>
<evidence type="ECO:0000313" key="3">
    <source>
        <dbReference type="EMBL" id="THU91757.1"/>
    </source>
</evidence>